<name>A0A819WL60_9BILA</name>
<feature type="region of interest" description="Disordered" evidence="1">
    <location>
        <begin position="1"/>
        <end position="30"/>
    </location>
</feature>
<dbReference type="EMBL" id="CAJOBE010020762">
    <property type="protein sequence ID" value="CAF4239014.1"/>
    <property type="molecule type" value="Genomic_DNA"/>
</dbReference>
<sequence length="30" mass="3029">SRQVPLYPTSTLTSIVGGGNDSDGNVHGEA</sequence>
<accession>A0A819WL60</accession>
<dbReference type="Proteomes" id="UP000663874">
    <property type="component" value="Unassembled WGS sequence"/>
</dbReference>
<reference evidence="2" key="1">
    <citation type="submission" date="2021-02" db="EMBL/GenBank/DDBJ databases">
        <authorList>
            <person name="Nowell W R."/>
        </authorList>
    </citation>
    <scope>NUCLEOTIDE SEQUENCE</scope>
</reference>
<proteinExistence type="predicted"/>
<gene>
    <name evidence="3" type="ORF">FNK824_LOCUS38075</name>
    <name evidence="2" type="ORF">OTI717_LOCUS35008</name>
</gene>
<evidence type="ECO:0000313" key="2">
    <source>
        <dbReference type="EMBL" id="CAF4124448.1"/>
    </source>
</evidence>
<dbReference type="AlphaFoldDB" id="A0A819WL60"/>
<evidence type="ECO:0000256" key="1">
    <source>
        <dbReference type="SAM" id="MobiDB-lite"/>
    </source>
</evidence>
<evidence type="ECO:0000313" key="3">
    <source>
        <dbReference type="EMBL" id="CAF4239014.1"/>
    </source>
</evidence>
<dbReference type="EMBL" id="CAJOAX010013071">
    <property type="protein sequence ID" value="CAF4124448.1"/>
    <property type="molecule type" value="Genomic_DNA"/>
</dbReference>
<comment type="caution">
    <text evidence="2">The sequence shown here is derived from an EMBL/GenBank/DDBJ whole genome shotgun (WGS) entry which is preliminary data.</text>
</comment>
<protein>
    <submittedName>
        <fullName evidence="2">Uncharacterized protein</fullName>
    </submittedName>
</protein>
<organism evidence="2 4">
    <name type="scientific">Rotaria sordida</name>
    <dbReference type="NCBI Taxonomy" id="392033"/>
    <lineage>
        <taxon>Eukaryota</taxon>
        <taxon>Metazoa</taxon>
        <taxon>Spiralia</taxon>
        <taxon>Gnathifera</taxon>
        <taxon>Rotifera</taxon>
        <taxon>Eurotatoria</taxon>
        <taxon>Bdelloidea</taxon>
        <taxon>Philodinida</taxon>
        <taxon>Philodinidae</taxon>
        <taxon>Rotaria</taxon>
    </lineage>
</organism>
<feature type="non-terminal residue" evidence="2">
    <location>
        <position position="1"/>
    </location>
</feature>
<evidence type="ECO:0000313" key="4">
    <source>
        <dbReference type="Proteomes" id="UP000663823"/>
    </source>
</evidence>
<feature type="compositionally biased region" description="Polar residues" evidence="1">
    <location>
        <begin position="1"/>
        <end position="14"/>
    </location>
</feature>
<dbReference type="Proteomes" id="UP000663823">
    <property type="component" value="Unassembled WGS sequence"/>
</dbReference>